<organism evidence="2 3">
    <name type="scientific">Kocuria rosea subsp. polaris</name>
    <dbReference type="NCBI Taxonomy" id="136273"/>
    <lineage>
        <taxon>Bacteria</taxon>
        <taxon>Bacillati</taxon>
        <taxon>Actinomycetota</taxon>
        <taxon>Actinomycetes</taxon>
        <taxon>Micrococcales</taxon>
        <taxon>Micrococcaceae</taxon>
        <taxon>Kocuria</taxon>
    </lineage>
</organism>
<accession>A0A0A6YCT6</accession>
<name>A0A0A6YCT6_KOCRO</name>
<dbReference type="OrthoDB" id="9757917at2"/>
<sequence length="1264" mass="137288">MSIGADRTPQESDTSRAQPPRVSLQPWTRQMDAYTGPDTLLDFNQVDNVCIDLTEANSSGQAQLLMGRPTRLSTIVHDPEAYGHAVRAARSLRTKTHELSVNHGLDAAYLAAGTASWLARPRGSDPTGAGQRRWIAPVLLAPLALKPRPDLDDFELQLVGPARLNPAMVRRLAADHGVDLTSGELARLAYGTRRLDPAPALETLRTLAGAVPGMHVEHKLLVSTFADLHDRPADLSVVARTAVVRDLARLKDSAVGRIPQVEEITDDAPPLDQRDPADELLLLDADGPQQEVLDLAAQGHSFVVTAAPGTGQLDTAVNTVGTLVAAGRTVLVLGERRTTLAAFGRRMDGLGLGTAVLPLSSQLSDADVAQQLVRAVARNERAERPDLAELHETLRTSRDQLAEHVRSLHTVRPRWSVSPYRAVQALAELTSRRPAPATAVRFPRSVLDAVTERGDAVARLERAAELGAFDAGTLAGPWTGARLVNEDEARQAHRLAQSLLLELTTLETGMRHVLATSGLRGGTTVPEWGRQLRLLQEVQDSLTRFTPDIYDRPVTDLVAATAGSGWRREHGIEMTGLQRSRLRKAAKEYIRHGVHLSDLHAALLRVQSERERWREWATSSTHPVVSERVEELAAVQARFVEDLEGLAIALEGSSTGADLLGLPIDRLRETLDGLINDEENLAVLPERTVLLDELRGQGLGELVDDLVRRTVPRAEVSGEFDLAWWQSTLEAMITGDDFLAMPEGHTLRKVESVFRRADAAHVASGAGRLLWELADRWQRTVRRSPRAAAALRRMLRAGAAPLEEVSASAGELIGSLVPVWTASPLVLSAALPEDHDFDAVVVLDAESSPLAAVLPALTRCRQVIAFGDPHLGRPQPFTVAPTAVPAPGAQPVVEVDSAFDALSRVVPERTLRTVYRSMDEQVFRHLNEQFYRGRLSRLPHGESVTGTTPVLDVEYVPDGVGALTAGIEGIQAPAAEVRRVVELVFEHAARHPRRSLAVVTASAVHAARIAQAVRQRMREEPAATAFFAPGPESFRVVDLHRAAGIVRDTVIFSLGFGKTANGRTVPYLGALSERHGRQHFVLGMTRARHSTRIVTSLHPGEMEGKGLQHGARDFARVLAAHLGGLPPGEEEARDTHDDALVVDLARRLVERGASVRLDYAGVLDLVAWAGTESLSAGAVVPGRTRAEGRPLRIPVAGQSDGSPENAALSVRERSRLRPQQLERTGWNYLTLWTIEVFTDPDTVAELIRRYLGLPAAPQRGDRAG</sequence>
<reference evidence="2 3" key="1">
    <citation type="journal article" date="2003" name="Int. J. Syst. Evol. Microbiol.">
        <title>Kocuria polaris sp. nov., an orange-pigmented psychrophilic bacterium isolated from an Antarctic cyanobacterial mat sample.</title>
        <authorList>
            <person name="Reddy G.S."/>
            <person name="Prakash J.S."/>
            <person name="Prabahar V."/>
            <person name="Matsumoto G.I."/>
            <person name="Stackebrandt E."/>
            <person name="Shivaji S."/>
        </authorList>
    </citation>
    <scope>NUCLEOTIDE SEQUENCE [LARGE SCALE GENOMIC DNA]</scope>
    <source>
        <strain evidence="2 3">CMS 76or</strain>
    </source>
</reference>
<evidence type="ECO:0000256" key="1">
    <source>
        <dbReference type="SAM" id="MobiDB-lite"/>
    </source>
</evidence>
<comment type="caution">
    <text evidence="2">The sequence shown here is derived from an EMBL/GenBank/DDBJ whole genome shotgun (WGS) entry which is preliminary data.</text>
</comment>
<proteinExistence type="predicted"/>
<evidence type="ECO:0000313" key="3">
    <source>
        <dbReference type="Proteomes" id="UP000030466"/>
    </source>
</evidence>
<feature type="region of interest" description="Disordered" evidence="1">
    <location>
        <begin position="1"/>
        <end position="28"/>
    </location>
</feature>
<dbReference type="EMBL" id="JSUH01000004">
    <property type="protein sequence ID" value="KHD98002.1"/>
    <property type="molecule type" value="Genomic_DNA"/>
</dbReference>
<dbReference type="RefSeq" id="WP_035924772.1">
    <property type="nucleotide sequence ID" value="NZ_JSUH01000004.1"/>
</dbReference>
<dbReference type="InterPro" id="IPR027417">
    <property type="entry name" value="P-loop_NTPase"/>
</dbReference>
<gene>
    <name evidence="2" type="ORF">GY22_05415</name>
</gene>
<dbReference type="AlphaFoldDB" id="A0A0A6YCT6"/>
<keyword evidence="3" id="KW-1185">Reference proteome</keyword>
<protein>
    <submittedName>
        <fullName evidence="2">Uncharacterized protein</fullName>
    </submittedName>
</protein>
<dbReference type="Proteomes" id="UP000030466">
    <property type="component" value="Unassembled WGS sequence"/>
</dbReference>
<dbReference type="SUPFAM" id="SSF52540">
    <property type="entry name" value="P-loop containing nucleoside triphosphate hydrolases"/>
    <property type="match status" value="1"/>
</dbReference>
<evidence type="ECO:0000313" key="2">
    <source>
        <dbReference type="EMBL" id="KHD98002.1"/>
    </source>
</evidence>